<comment type="caution">
    <text evidence="4">The sequence shown here is derived from an EMBL/GenBank/DDBJ whole genome shotgun (WGS) entry which is preliminary data.</text>
</comment>
<dbReference type="OrthoDB" id="8562858at2"/>
<dbReference type="EC" id="2.8.1.-" evidence="3"/>
<dbReference type="Gene3D" id="1.10.10.370">
    <property type="entry name" value="DsrC-like protein, C-terminal domain"/>
    <property type="match status" value="1"/>
</dbReference>
<dbReference type="InterPro" id="IPR025526">
    <property type="entry name" value="DsrC-like_dom_sf"/>
</dbReference>
<evidence type="ECO:0000256" key="2">
    <source>
        <dbReference type="ARBA" id="ARBA00022490"/>
    </source>
</evidence>
<dbReference type="GO" id="GO:0002143">
    <property type="term" value="P:tRNA wobble position uridine thiolation"/>
    <property type="evidence" value="ECO:0007669"/>
    <property type="project" value="TreeGrafter"/>
</dbReference>
<dbReference type="GO" id="GO:0016740">
    <property type="term" value="F:transferase activity"/>
    <property type="evidence" value="ECO:0007669"/>
    <property type="project" value="UniProtKB-KW"/>
</dbReference>
<dbReference type="Proteomes" id="UP000295707">
    <property type="component" value="Unassembled WGS sequence"/>
</dbReference>
<evidence type="ECO:0000256" key="3">
    <source>
        <dbReference type="PIRNR" id="PIRNR006223"/>
    </source>
</evidence>
<dbReference type="AlphaFoldDB" id="A0A4R1HDS6"/>
<dbReference type="InterPro" id="IPR007453">
    <property type="entry name" value="DsrC/TusE"/>
</dbReference>
<evidence type="ECO:0000313" key="4">
    <source>
        <dbReference type="EMBL" id="TCK17459.1"/>
    </source>
</evidence>
<dbReference type="EMBL" id="SMFX01000001">
    <property type="protein sequence ID" value="TCK17459.1"/>
    <property type="molecule type" value="Genomic_DNA"/>
</dbReference>
<comment type="function">
    <text evidence="3">Part of a sulfur-relay system.</text>
</comment>
<protein>
    <recommendedName>
        <fullName evidence="3">Sulfurtransferase</fullName>
        <ecNumber evidence="3">2.8.1.-</ecNumber>
    </recommendedName>
</protein>
<dbReference type="InterPro" id="IPR042072">
    <property type="entry name" value="DsrC-like_C"/>
</dbReference>
<dbReference type="Pfam" id="PF04358">
    <property type="entry name" value="DsrC"/>
    <property type="match status" value="1"/>
</dbReference>
<dbReference type="RefSeq" id="WP_132971334.1">
    <property type="nucleotide sequence ID" value="NZ_SMFX01000001.1"/>
</dbReference>
<dbReference type="GO" id="GO:0005737">
    <property type="term" value="C:cytoplasm"/>
    <property type="evidence" value="ECO:0007669"/>
    <property type="project" value="UniProtKB-SubCell"/>
</dbReference>
<dbReference type="GO" id="GO:0097163">
    <property type="term" value="F:sulfur carrier activity"/>
    <property type="evidence" value="ECO:0007669"/>
    <property type="project" value="TreeGrafter"/>
</dbReference>
<name>A0A4R1HDS6_9GAMM</name>
<dbReference type="Gene3D" id="3.30.1420.10">
    <property type="match status" value="1"/>
</dbReference>
<keyword evidence="2" id="KW-0963">Cytoplasm</keyword>
<dbReference type="PANTHER" id="PTHR37010">
    <property type="entry name" value="SULFURTRANSFERASE TUSE"/>
    <property type="match status" value="1"/>
</dbReference>
<dbReference type="SUPFAM" id="SSF69721">
    <property type="entry name" value="DsrC, the gamma subunit of dissimilatory sulfite reductase"/>
    <property type="match status" value="1"/>
</dbReference>
<accession>A0A4R1HDS6</accession>
<keyword evidence="5" id="KW-1185">Reference proteome</keyword>
<evidence type="ECO:0000256" key="1">
    <source>
        <dbReference type="ARBA" id="ARBA00004496"/>
    </source>
</evidence>
<comment type="similarity">
    <text evidence="3">Belongs to the dsrC/tusE family.</text>
</comment>
<dbReference type="PIRSF" id="PIRSF006223">
    <property type="entry name" value="DsrC_TusE"/>
    <property type="match status" value="1"/>
</dbReference>
<sequence length="107" mass="12303">MGQQLRNVPRDESGLLCDPHDWTPELARELAREDGIEELSEEHWRLIESLRNYYAKYHVPPSSTRICHDTHLTAEATHHLFPNCLEAWRIAGLPDPGEEAKAYLSAE</sequence>
<organism evidence="4 5">
    <name type="scientific">Thiogranum longum</name>
    <dbReference type="NCBI Taxonomy" id="1537524"/>
    <lineage>
        <taxon>Bacteria</taxon>
        <taxon>Pseudomonadati</taxon>
        <taxon>Pseudomonadota</taxon>
        <taxon>Gammaproteobacteria</taxon>
        <taxon>Chromatiales</taxon>
        <taxon>Ectothiorhodospiraceae</taxon>
        <taxon>Thiogranum</taxon>
    </lineage>
</organism>
<reference evidence="4 5" key="1">
    <citation type="submission" date="2019-03" db="EMBL/GenBank/DDBJ databases">
        <title>Genomic Encyclopedia of Type Strains, Phase IV (KMG-IV): sequencing the most valuable type-strain genomes for metagenomic binning, comparative biology and taxonomic classification.</title>
        <authorList>
            <person name="Goeker M."/>
        </authorList>
    </citation>
    <scope>NUCLEOTIDE SEQUENCE [LARGE SCALE GENOMIC DNA]</scope>
    <source>
        <strain evidence="4 5">DSM 19610</strain>
    </source>
</reference>
<evidence type="ECO:0000313" key="5">
    <source>
        <dbReference type="Proteomes" id="UP000295707"/>
    </source>
</evidence>
<dbReference type="NCBIfam" id="TIGR03342">
    <property type="entry name" value="dsrC_tusE_dsvC"/>
    <property type="match status" value="1"/>
</dbReference>
<dbReference type="PANTHER" id="PTHR37010:SF1">
    <property type="entry name" value="SULFURTRANSFERASE TUSE"/>
    <property type="match status" value="1"/>
</dbReference>
<gene>
    <name evidence="4" type="ORF">DFR30_0689</name>
</gene>
<proteinExistence type="inferred from homology"/>
<dbReference type="InterPro" id="IPR043163">
    <property type="entry name" value="DsrC-like_N"/>
</dbReference>
<comment type="subcellular location">
    <subcellularLocation>
        <location evidence="1">Cytoplasm</location>
    </subcellularLocation>
</comment>
<keyword evidence="3" id="KW-0808">Transferase</keyword>